<dbReference type="SUPFAM" id="SSF56487">
    <property type="entry name" value="SRCR-like"/>
    <property type="match status" value="1"/>
</dbReference>
<dbReference type="PRINTS" id="PR00258">
    <property type="entry name" value="SPERACTRCPTR"/>
</dbReference>
<name>C3Z495_BRAFL</name>
<keyword evidence="3 5" id="KW-1015">Disulfide bond</keyword>
<evidence type="ECO:0000256" key="1">
    <source>
        <dbReference type="ARBA" id="ARBA00022729"/>
    </source>
</evidence>
<dbReference type="FunFam" id="3.10.250.10:FF:000051">
    <property type="entry name" value="Si:dkey-242e21.3"/>
    <property type="match status" value="1"/>
</dbReference>
<feature type="domain" description="SRCR" evidence="6">
    <location>
        <begin position="1"/>
        <end position="107"/>
    </location>
</feature>
<protein>
    <recommendedName>
        <fullName evidence="6">SRCR domain-containing protein</fullName>
    </recommendedName>
</protein>
<keyword evidence="1" id="KW-0732">Signal</keyword>
<dbReference type="InterPro" id="IPR001190">
    <property type="entry name" value="SRCR"/>
</dbReference>
<feature type="non-terminal residue" evidence="7">
    <location>
        <position position="107"/>
    </location>
</feature>
<dbReference type="AlphaFoldDB" id="C3Z495"/>
<evidence type="ECO:0000256" key="5">
    <source>
        <dbReference type="PROSITE-ProRule" id="PRU00196"/>
    </source>
</evidence>
<sequence>VRLVGGRYPWEGRVEVFYNGTWGTVCGRHTWDPRDANVVCRELGYGPSTIHSTYSFGQGSGPIWIGWSGSSPHCTGNEMSIFNCLSGTPGNVDTSCTHTYDVGIRCN</sequence>
<gene>
    <name evidence="7" type="ORF">BRAFLDRAFT_190848</name>
</gene>
<dbReference type="Gene3D" id="3.10.250.10">
    <property type="entry name" value="SRCR-like domain"/>
    <property type="match status" value="1"/>
</dbReference>
<dbReference type="Pfam" id="PF00530">
    <property type="entry name" value="SRCR"/>
    <property type="match status" value="1"/>
</dbReference>
<dbReference type="InterPro" id="IPR053243">
    <property type="entry name" value="SJ_maturation_regulator"/>
</dbReference>
<reference evidence="7" key="1">
    <citation type="journal article" date="2008" name="Nature">
        <title>The amphioxus genome and the evolution of the chordate karyotype.</title>
        <authorList>
            <consortium name="US DOE Joint Genome Institute (JGI-PGF)"/>
            <person name="Putnam N.H."/>
            <person name="Butts T."/>
            <person name="Ferrier D.E.K."/>
            <person name="Furlong R.F."/>
            <person name="Hellsten U."/>
            <person name="Kawashima T."/>
            <person name="Robinson-Rechavi M."/>
            <person name="Shoguchi E."/>
            <person name="Terry A."/>
            <person name="Yu J.-K."/>
            <person name="Benito-Gutierrez E.L."/>
            <person name="Dubchak I."/>
            <person name="Garcia-Fernandez J."/>
            <person name="Gibson-Brown J.J."/>
            <person name="Grigoriev I.V."/>
            <person name="Horton A.C."/>
            <person name="de Jong P.J."/>
            <person name="Jurka J."/>
            <person name="Kapitonov V.V."/>
            <person name="Kohara Y."/>
            <person name="Kuroki Y."/>
            <person name="Lindquist E."/>
            <person name="Lucas S."/>
            <person name="Osoegawa K."/>
            <person name="Pennacchio L.A."/>
            <person name="Salamov A.A."/>
            <person name="Satou Y."/>
            <person name="Sauka-Spengler T."/>
            <person name="Schmutz J."/>
            <person name="Shin-I T."/>
            <person name="Toyoda A."/>
            <person name="Bronner-Fraser M."/>
            <person name="Fujiyama A."/>
            <person name="Holland L.Z."/>
            <person name="Holland P.W.H."/>
            <person name="Satoh N."/>
            <person name="Rokhsar D.S."/>
        </authorList>
    </citation>
    <scope>NUCLEOTIDE SEQUENCE [LARGE SCALE GENOMIC DNA]</scope>
    <source>
        <strain evidence="7">S238N-H82</strain>
        <tissue evidence="7">Testes</tissue>
    </source>
</reference>
<dbReference type="PANTHER" id="PTHR47653">
    <property type="entry name" value="PROTEIN BARK BEETLE"/>
    <property type="match status" value="1"/>
</dbReference>
<evidence type="ECO:0000256" key="4">
    <source>
        <dbReference type="ARBA" id="ARBA00023180"/>
    </source>
</evidence>
<comment type="caution">
    <text evidence="5">Lacks conserved residue(s) required for the propagation of feature annotation.</text>
</comment>
<dbReference type="EMBL" id="GG666578">
    <property type="protein sequence ID" value="EEN52708.1"/>
    <property type="molecule type" value="Genomic_DNA"/>
</dbReference>
<organism>
    <name type="scientific">Branchiostoma floridae</name>
    <name type="common">Florida lancelet</name>
    <name type="synonym">Amphioxus</name>
    <dbReference type="NCBI Taxonomy" id="7739"/>
    <lineage>
        <taxon>Eukaryota</taxon>
        <taxon>Metazoa</taxon>
        <taxon>Chordata</taxon>
        <taxon>Cephalochordata</taxon>
        <taxon>Leptocardii</taxon>
        <taxon>Amphioxiformes</taxon>
        <taxon>Branchiostomatidae</taxon>
        <taxon>Branchiostoma</taxon>
    </lineage>
</organism>
<dbReference type="SMART" id="SM00202">
    <property type="entry name" value="SR"/>
    <property type="match status" value="1"/>
</dbReference>
<feature type="disulfide bond" evidence="5">
    <location>
        <begin position="74"/>
        <end position="84"/>
    </location>
</feature>
<accession>C3Z495</accession>
<evidence type="ECO:0000256" key="2">
    <source>
        <dbReference type="ARBA" id="ARBA00022737"/>
    </source>
</evidence>
<dbReference type="PANTHER" id="PTHR47653:SF1">
    <property type="entry name" value="DELETED IN MALIGNANT BRAIN TUMORS 1 PROTEIN"/>
    <property type="match status" value="1"/>
</dbReference>
<dbReference type="GO" id="GO:0016020">
    <property type="term" value="C:membrane"/>
    <property type="evidence" value="ECO:0007669"/>
    <property type="project" value="InterPro"/>
</dbReference>
<evidence type="ECO:0000313" key="7">
    <source>
        <dbReference type="EMBL" id="EEN52708.1"/>
    </source>
</evidence>
<keyword evidence="4" id="KW-0325">Glycoprotein</keyword>
<keyword evidence="2" id="KW-0677">Repeat</keyword>
<dbReference type="InParanoid" id="C3Z495"/>
<evidence type="ECO:0000259" key="6">
    <source>
        <dbReference type="PROSITE" id="PS50287"/>
    </source>
</evidence>
<dbReference type="PROSITE" id="PS50287">
    <property type="entry name" value="SRCR_2"/>
    <property type="match status" value="1"/>
</dbReference>
<dbReference type="InterPro" id="IPR036772">
    <property type="entry name" value="SRCR-like_dom_sf"/>
</dbReference>
<evidence type="ECO:0000256" key="3">
    <source>
        <dbReference type="ARBA" id="ARBA00023157"/>
    </source>
</evidence>
<proteinExistence type="predicted"/>
<feature type="non-terminal residue" evidence="7">
    <location>
        <position position="1"/>
    </location>
</feature>